<dbReference type="AlphaFoldDB" id="M1W3Y9"/>
<dbReference type="OrthoDB" id="10372335at2759"/>
<name>M1W3Y9_CLAP2</name>
<dbReference type="eggNOG" id="ENOG502S69X">
    <property type="taxonomic scope" value="Eukaryota"/>
</dbReference>
<protein>
    <recommendedName>
        <fullName evidence="3">F-box domain-containing protein</fullName>
    </recommendedName>
</protein>
<dbReference type="HOGENOM" id="CLU_122930_0_0_1"/>
<evidence type="ECO:0000313" key="1">
    <source>
        <dbReference type="EMBL" id="CCE33156.1"/>
    </source>
</evidence>
<proteinExistence type="predicted"/>
<dbReference type="EMBL" id="CAGA01000052">
    <property type="protein sequence ID" value="CCE33156.1"/>
    <property type="molecule type" value="Genomic_DNA"/>
</dbReference>
<dbReference type="SUPFAM" id="SSF52047">
    <property type="entry name" value="RNI-like"/>
    <property type="match status" value="1"/>
</dbReference>
<reference evidence="1 2" key="1">
    <citation type="journal article" date="2013" name="PLoS Genet.">
        <title>Plant-symbiotic fungi as chemical engineers: Multi-genome analysis of the Clavicipitaceae reveals dynamics of alkaloid loci.</title>
        <authorList>
            <person name="Schardl C.L."/>
            <person name="Young C.A."/>
            <person name="Hesse U."/>
            <person name="Amyotte S.G."/>
            <person name="Andreeva K."/>
            <person name="Calie P.J."/>
            <person name="Fleetwood D.J."/>
            <person name="Haws D.C."/>
            <person name="Moore N."/>
            <person name="Oeser B."/>
            <person name="Panaccione D.G."/>
            <person name="Schweri K.K."/>
            <person name="Voisey C.R."/>
            <person name="Farman M.L."/>
            <person name="Jaromczyk J.W."/>
            <person name="Roe B.A."/>
            <person name="O'Sullivan D.M."/>
            <person name="Scott B."/>
            <person name="Tudzynski P."/>
            <person name="An Z."/>
            <person name="Arnaoudova E.G."/>
            <person name="Bullock C.T."/>
            <person name="Charlton N.D."/>
            <person name="Chen L."/>
            <person name="Cox M."/>
            <person name="Dinkins R.D."/>
            <person name="Florea S."/>
            <person name="Glenn A.E."/>
            <person name="Gordon A."/>
            <person name="Gueldener U."/>
            <person name="Harris D.R."/>
            <person name="Hollin W."/>
            <person name="Jaromczyk J."/>
            <person name="Johnson R.D."/>
            <person name="Khan A.K."/>
            <person name="Leistner E."/>
            <person name="Leuchtmann A."/>
            <person name="Li C."/>
            <person name="Liu J."/>
            <person name="Liu J."/>
            <person name="Liu M."/>
            <person name="Mace W."/>
            <person name="Machado C."/>
            <person name="Nagabhyru P."/>
            <person name="Pan J."/>
            <person name="Schmid J."/>
            <person name="Sugawara K."/>
            <person name="Steiner U."/>
            <person name="Takach J.E."/>
            <person name="Tanaka E."/>
            <person name="Webb J.S."/>
            <person name="Wilson E.V."/>
            <person name="Wiseman J.L."/>
            <person name="Yoshida R."/>
            <person name="Zeng Z."/>
        </authorList>
    </citation>
    <scope>NUCLEOTIDE SEQUENCE [LARGE SCALE GENOMIC DNA]</scope>
    <source>
        <strain evidence="1 2">20.1</strain>
    </source>
</reference>
<keyword evidence="2" id="KW-1185">Reference proteome</keyword>
<comment type="caution">
    <text evidence="1">The sequence shown here is derived from an EMBL/GenBank/DDBJ whole genome shotgun (WGS) entry which is preliminary data.</text>
</comment>
<dbReference type="STRING" id="1111077.M1W3Y9"/>
<evidence type="ECO:0000313" key="2">
    <source>
        <dbReference type="Proteomes" id="UP000016801"/>
    </source>
</evidence>
<dbReference type="VEuPathDB" id="FungiDB:CPUR_07080"/>
<organism evidence="1 2">
    <name type="scientific">Claviceps purpurea (strain 20.1)</name>
    <name type="common">Ergot fungus</name>
    <name type="synonym">Sphacelia segetum</name>
    <dbReference type="NCBI Taxonomy" id="1111077"/>
    <lineage>
        <taxon>Eukaryota</taxon>
        <taxon>Fungi</taxon>
        <taxon>Dikarya</taxon>
        <taxon>Ascomycota</taxon>
        <taxon>Pezizomycotina</taxon>
        <taxon>Sordariomycetes</taxon>
        <taxon>Hypocreomycetidae</taxon>
        <taxon>Hypocreales</taxon>
        <taxon>Clavicipitaceae</taxon>
        <taxon>Claviceps</taxon>
    </lineage>
</organism>
<sequence length="159" mass="18485">MWISPDRARTLLSNAIENKQLTAFDIVFPKQDVNRHWTADVSISHLEGYDWLRGNSTIHTLGCRDFSFSYDPKHEHSLLLPQFLATFPNLRTLSLSSTFYGEKELAQVVREILKVTHLKTIYTYLDDKDLRCLEKLARSKGTELIWGSEPRPWPIPLKQ</sequence>
<accession>M1W3Y9</accession>
<evidence type="ECO:0008006" key="3">
    <source>
        <dbReference type="Google" id="ProtNLM"/>
    </source>
</evidence>
<dbReference type="Proteomes" id="UP000016801">
    <property type="component" value="Unassembled WGS sequence"/>
</dbReference>
<gene>
    <name evidence="1" type="ORF">CPUR_07080</name>
</gene>